<keyword evidence="1" id="KW-0472">Membrane</keyword>
<keyword evidence="3" id="KW-1185">Reference proteome</keyword>
<dbReference type="AlphaFoldDB" id="A0A1L6MWM1"/>
<reference evidence="2 3" key="1">
    <citation type="submission" date="2016-08" db="EMBL/GenBank/DDBJ databases">
        <title>Identification and validation of antigenic proteins from Pajaroellobacter abortibovis using de-novo genome sequence assembly and reverse vaccinology.</title>
        <authorList>
            <person name="Welly B.T."/>
            <person name="Miller M.R."/>
            <person name="Stott J.L."/>
            <person name="Blanchard M.T."/>
            <person name="Islas-Trejo A.D."/>
            <person name="O'Rourke S.M."/>
            <person name="Young A.E."/>
            <person name="Medrano J.F."/>
            <person name="Van Eenennaam A.L."/>
        </authorList>
    </citation>
    <scope>NUCLEOTIDE SEQUENCE [LARGE SCALE GENOMIC DNA]</scope>
    <source>
        <strain evidence="2 3">BTF92-0548A/99-0131</strain>
    </source>
</reference>
<feature type="transmembrane region" description="Helical" evidence="1">
    <location>
        <begin position="245"/>
        <end position="263"/>
    </location>
</feature>
<gene>
    <name evidence="2" type="ORF">BCY86_04130</name>
</gene>
<dbReference type="STRING" id="1882918.BCY86_04130"/>
<evidence type="ECO:0000313" key="2">
    <source>
        <dbReference type="EMBL" id="APR99959.1"/>
    </source>
</evidence>
<sequence length="306" mass="33249">MCSCLIRILYSCLGGMIGTIIVAALEANLATRLDASFSFFDFFLADLALLIPFALAGGSAGGGLMCILEPGRMKTLGEYAEDLRSWPVLARLRMAALVPLLVFASFGWFLTLAHTAHQIFKQPSPMEVGVQLGFLSLAVFLLLLAVAFALYPSLRRVLAWLVQYHQCWVDPTFTGGGAVLLVLGMIGLGIGLGEPNGSSEGLWILGLLKKPAIDWKPLVNGLILATGIYLAPFAFYPVRRRLMTVLPILLITLLPLGVTLHQAHALNQNPSLVIALEEKAPLGGKALALWHRVVTWNREGDSLYHY</sequence>
<dbReference type="Proteomes" id="UP000185544">
    <property type="component" value="Chromosome"/>
</dbReference>
<feature type="transmembrane region" description="Helical" evidence="1">
    <location>
        <begin position="130"/>
        <end position="151"/>
    </location>
</feature>
<feature type="transmembrane region" description="Helical" evidence="1">
    <location>
        <begin position="218"/>
        <end position="238"/>
    </location>
</feature>
<accession>A0A1L6MWM1</accession>
<dbReference type="KEGG" id="pabo:BCY86_04130"/>
<feature type="transmembrane region" description="Helical" evidence="1">
    <location>
        <begin position="47"/>
        <end position="68"/>
    </location>
</feature>
<name>A0A1L6MWM1_9BACT</name>
<keyword evidence="1" id="KW-0812">Transmembrane</keyword>
<evidence type="ECO:0000256" key="1">
    <source>
        <dbReference type="SAM" id="Phobius"/>
    </source>
</evidence>
<evidence type="ECO:0000313" key="3">
    <source>
        <dbReference type="Proteomes" id="UP000185544"/>
    </source>
</evidence>
<feature type="transmembrane region" description="Helical" evidence="1">
    <location>
        <begin position="172"/>
        <end position="193"/>
    </location>
</feature>
<proteinExistence type="predicted"/>
<organism evidence="2 3">
    <name type="scientific">Pajaroellobacter abortibovis</name>
    <dbReference type="NCBI Taxonomy" id="1882918"/>
    <lineage>
        <taxon>Bacteria</taxon>
        <taxon>Pseudomonadati</taxon>
        <taxon>Myxococcota</taxon>
        <taxon>Polyangia</taxon>
        <taxon>Polyangiales</taxon>
        <taxon>Polyangiaceae</taxon>
    </lineage>
</organism>
<dbReference type="EMBL" id="CP016908">
    <property type="protein sequence ID" value="APR99959.1"/>
    <property type="molecule type" value="Genomic_DNA"/>
</dbReference>
<feature type="transmembrane region" description="Helical" evidence="1">
    <location>
        <begin position="88"/>
        <end position="110"/>
    </location>
</feature>
<keyword evidence="1" id="KW-1133">Transmembrane helix</keyword>
<feature type="transmembrane region" description="Helical" evidence="1">
    <location>
        <begin position="7"/>
        <end position="27"/>
    </location>
</feature>
<protein>
    <submittedName>
        <fullName evidence="2">Uncharacterized protein</fullName>
    </submittedName>
</protein>